<keyword evidence="1" id="KW-0472">Membrane</keyword>
<dbReference type="AlphaFoldDB" id="A0A8F5BRI0"/>
<reference evidence="3" key="1">
    <citation type="journal article" date="2021" name="Environ. Microbiol.">
        <title>New insights into the diversity and evolution of the archaeal mobilome from three complete genomes of Saccharolobus shibatae.</title>
        <authorList>
            <person name="Medvedeva S."/>
            <person name="Brandt D."/>
            <person name="Cvirkaite-Krupovic V."/>
            <person name="Liu Y."/>
            <person name="Severinov K."/>
            <person name="Ishino S."/>
            <person name="Ishino Y."/>
            <person name="Prangishvili D."/>
            <person name="Kalinowski J."/>
            <person name="Krupovic M."/>
        </authorList>
    </citation>
    <scope>NUCLEOTIDE SEQUENCE</scope>
    <source>
        <strain evidence="3">B12</strain>
        <plasmid evidence="2">pB12E5</plasmid>
    </source>
</reference>
<evidence type="ECO:0000313" key="2">
    <source>
        <dbReference type="EMBL" id="QXJ27117.1"/>
    </source>
</evidence>
<dbReference type="EMBL" id="CP077717">
    <property type="protein sequence ID" value="QXJ30010.1"/>
    <property type="molecule type" value="Genomic_DNA"/>
</dbReference>
<accession>A0A8F5BRI0</accession>
<evidence type="ECO:0000313" key="4">
    <source>
        <dbReference type="Proteomes" id="UP000694018"/>
    </source>
</evidence>
<dbReference type="GeneID" id="65564373"/>
<evidence type="ECO:0000256" key="1">
    <source>
        <dbReference type="SAM" id="Phobius"/>
    </source>
</evidence>
<name>A0A8F5BRI0_SACSH</name>
<keyword evidence="1" id="KW-0812">Transmembrane</keyword>
<proteinExistence type="predicted"/>
<evidence type="ECO:0000313" key="3">
    <source>
        <dbReference type="EMBL" id="QXJ30010.1"/>
    </source>
</evidence>
<keyword evidence="2" id="KW-0614">Plasmid</keyword>
<dbReference type="EMBL" id="CP077716">
    <property type="protein sequence ID" value="QXJ27117.1"/>
    <property type="molecule type" value="Genomic_DNA"/>
</dbReference>
<sequence>MKKDVLIASVFIAIIVIAAVVGIIEHKNTDTKKVTSNTTTNTNAHKNNTTSTITTRNETVKVSNVSVKYVLYYEFVLNKTGNITITCVNGTYLIVLNGVLNYPPSYIENGSYTIISIEGSISFPNGTIKYFVIPAYQDIIIKNDNPTKFYIVLEGNSPALSTLYNYIEYLLKQGIDSVQVTFDLLQNDQFSYQIQGVINL</sequence>
<dbReference type="KEGG" id="sshi:J5U23_p2899"/>
<protein>
    <submittedName>
        <fullName evidence="3">Uncharacterized protein</fullName>
    </submittedName>
</protein>
<feature type="transmembrane region" description="Helical" evidence="1">
    <location>
        <begin position="6"/>
        <end position="24"/>
    </location>
</feature>
<dbReference type="Proteomes" id="UP000694018">
    <property type="component" value="Plasmid pB12E5"/>
</dbReference>
<organism evidence="3 4">
    <name type="scientific">Saccharolobus shibatae (strain ATCC 51178 / DSM 5389 / JCM 8931 / NBRC 15437 / B12)</name>
    <name type="common">Sulfolobus shibatae</name>
    <dbReference type="NCBI Taxonomy" id="523848"/>
    <lineage>
        <taxon>Archaea</taxon>
        <taxon>Thermoproteota</taxon>
        <taxon>Thermoprotei</taxon>
        <taxon>Sulfolobales</taxon>
        <taxon>Sulfolobaceae</taxon>
        <taxon>Saccharolobus</taxon>
    </lineage>
</organism>
<gene>
    <name evidence="3" type="ORF">J5U23_02899</name>
    <name evidence="2" type="ORF">J5U23_p2899</name>
</gene>
<dbReference type="RefSeq" id="WP_218265768.1">
    <property type="nucleotide sequence ID" value="NZ_CP077716.1"/>
</dbReference>
<keyword evidence="1" id="KW-1133">Transmembrane helix</keyword>
<geneLocation type="plasmid" evidence="2 4">
    <name>pB12E5</name>
</geneLocation>
<dbReference type="KEGG" id="sshi:J5U23_02899"/>
<dbReference type="Proteomes" id="UP000694018">
    <property type="component" value="Chromosome"/>
</dbReference>